<name>A0A4C1VLJ5_EUMVA</name>
<organism evidence="1 2">
    <name type="scientific">Eumeta variegata</name>
    <name type="common">Bagworm moth</name>
    <name type="synonym">Eumeta japonica</name>
    <dbReference type="NCBI Taxonomy" id="151549"/>
    <lineage>
        <taxon>Eukaryota</taxon>
        <taxon>Metazoa</taxon>
        <taxon>Ecdysozoa</taxon>
        <taxon>Arthropoda</taxon>
        <taxon>Hexapoda</taxon>
        <taxon>Insecta</taxon>
        <taxon>Pterygota</taxon>
        <taxon>Neoptera</taxon>
        <taxon>Endopterygota</taxon>
        <taxon>Lepidoptera</taxon>
        <taxon>Glossata</taxon>
        <taxon>Ditrysia</taxon>
        <taxon>Tineoidea</taxon>
        <taxon>Psychidae</taxon>
        <taxon>Oiketicinae</taxon>
        <taxon>Eumeta</taxon>
    </lineage>
</organism>
<evidence type="ECO:0000313" key="2">
    <source>
        <dbReference type="Proteomes" id="UP000299102"/>
    </source>
</evidence>
<dbReference type="EMBL" id="BGZK01000366">
    <property type="protein sequence ID" value="GBP39441.1"/>
    <property type="molecule type" value="Genomic_DNA"/>
</dbReference>
<proteinExistence type="predicted"/>
<accession>A0A4C1VLJ5</accession>
<dbReference type="Proteomes" id="UP000299102">
    <property type="component" value="Unassembled WGS sequence"/>
</dbReference>
<dbReference type="AlphaFoldDB" id="A0A4C1VLJ5"/>
<gene>
    <name evidence="1" type="ORF">EVAR_23792_1</name>
</gene>
<keyword evidence="2" id="KW-1185">Reference proteome</keyword>
<comment type="caution">
    <text evidence="1">The sequence shown here is derived from an EMBL/GenBank/DDBJ whole genome shotgun (WGS) entry which is preliminary data.</text>
</comment>
<protein>
    <submittedName>
        <fullName evidence="1">Uncharacterized protein</fullName>
    </submittedName>
</protein>
<sequence length="80" mass="9118">MITSGDMETRLGCRTTLYLGLGEARLAARERTSRRQIVTVTYFTAFATGNIKTPPKDTQEYKNGRYVHISVDDKKYLLTQ</sequence>
<reference evidence="1 2" key="1">
    <citation type="journal article" date="2019" name="Commun. Biol.">
        <title>The bagworm genome reveals a unique fibroin gene that provides high tensile strength.</title>
        <authorList>
            <person name="Kono N."/>
            <person name="Nakamura H."/>
            <person name="Ohtoshi R."/>
            <person name="Tomita M."/>
            <person name="Numata K."/>
            <person name="Arakawa K."/>
        </authorList>
    </citation>
    <scope>NUCLEOTIDE SEQUENCE [LARGE SCALE GENOMIC DNA]</scope>
</reference>
<evidence type="ECO:0000313" key="1">
    <source>
        <dbReference type="EMBL" id="GBP39441.1"/>
    </source>
</evidence>